<organism evidence="1 2">
    <name type="scientific">Rhodofomes roseus</name>
    <dbReference type="NCBI Taxonomy" id="34475"/>
    <lineage>
        <taxon>Eukaryota</taxon>
        <taxon>Fungi</taxon>
        <taxon>Dikarya</taxon>
        <taxon>Basidiomycota</taxon>
        <taxon>Agaricomycotina</taxon>
        <taxon>Agaricomycetes</taxon>
        <taxon>Polyporales</taxon>
        <taxon>Rhodofomes</taxon>
    </lineage>
</organism>
<evidence type="ECO:0000313" key="2">
    <source>
        <dbReference type="Proteomes" id="UP000814176"/>
    </source>
</evidence>
<dbReference type="Proteomes" id="UP000814176">
    <property type="component" value="Unassembled WGS sequence"/>
</dbReference>
<gene>
    <name evidence="1" type="ORF">C8Q71DRAFT_204911</name>
</gene>
<dbReference type="EMBL" id="JADCUA010000002">
    <property type="protein sequence ID" value="KAH9842480.1"/>
    <property type="molecule type" value="Genomic_DNA"/>
</dbReference>
<evidence type="ECO:0008006" key="3">
    <source>
        <dbReference type="Google" id="ProtNLM"/>
    </source>
</evidence>
<sequence length="143" mass="15708">MVASVARVVPRVVLAARRGGRGCSSATMHWCVAISNASAILVLTTRHRCLVLGQKRALWPRVLYALNVGCVRMLCSLLEHVHCTSLQFRGGQLIDYLQHGARPRQPLRVCYCQPTSRPCMSPSPTRLERHGFGGSCTTAPGKR</sequence>
<evidence type="ECO:0000313" key="1">
    <source>
        <dbReference type="EMBL" id="KAH9842480.1"/>
    </source>
</evidence>
<comment type="caution">
    <text evidence="1">The sequence shown here is derived from an EMBL/GenBank/DDBJ whole genome shotgun (WGS) entry which is preliminary data.</text>
</comment>
<keyword evidence="2" id="KW-1185">Reference proteome</keyword>
<reference evidence="1 2" key="1">
    <citation type="journal article" date="2021" name="Environ. Microbiol.">
        <title>Gene family expansions and transcriptome signatures uncover fungal adaptations to wood decay.</title>
        <authorList>
            <person name="Hage H."/>
            <person name="Miyauchi S."/>
            <person name="Viragh M."/>
            <person name="Drula E."/>
            <person name="Min B."/>
            <person name="Chaduli D."/>
            <person name="Navarro D."/>
            <person name="Favel A."/>
            <person name="Norest M."/>
            <person name="Lesage-Meessen L."/>
            <person name="Balint B."/>
            <person name="Merenyi Z."/>
            <person name="de Eugenio L."/>
            <person name="Morin E."/>
            <person name="Martinez A.T."/>
            <person name="Baldrian P."/>
            <person name="Stursova M."/>
            <person name="Martinez M.J."/>
            <person name="Novotny C."/>
            <person name="Magnuson J.K."/>
            <person name="Spatafora J.W."/>
            <person name="Maurice S."/>
            <person name="Pangilinan J."/>
            <person name="Andreopoulos W."/>
            <person name="LaButti K."/>
            <person name="Hundley H."/>
            <person name="Na H."/>
            <person name="Kuo A."/>
            <person name="Barry K."/>
            <person name="Lipzen A."/>
            <person name="Henrissat B."/>
            <person name="Riley R."/>
            <person name="Ahrendt S."/>
            <person name="Nagy L.G."/>
            <person name="Grigoriev I.V."/>
            <person name="Martin F."/>
            <person name="Rosso M.N."/>
        </authorList>
    </citation>
    <scope>NUCLEOTIDE SEQUENCE [LARGE SCALE GENOMIC DNA]</scope>
    <source>
        <strain evidence="1 2">CIRM-BRFM 1785</strain>
    </source>
</reference>
<dbReference type="GeneID" id="71997728"/>
<protein>
    <recommendedName>
        <fullName evidence="3">Secreted protein</fullName>
    </recommendedName>
</protein>
<proteinExistence type="predicted"/>
<name>A0ABQ8KTS3_9APHY</name>
<dbReference type="RefSeq" id="XP_047783527.1">
    <property type="nucleotide sequence ID" value="XM_047916996.1"/>
</dbReference>
<accession>A0ABQ8KTS3</accession>